<dbReference type="Pfam" id="PF00385">
    <property type="entry name" value="Chromo"/>
    <property type="match status" value="1"/>
</dbReference>
<dbReference type="Proteomes" id="UP000027073">
    <property type="component" value="Unassembled WGS sequence"/>
</dbReference>
<sequence>LVYRLRLPANYPMHPVVNLKWEIERILGHRTTSTRTGKMRQYLIRWKGLDAAEDSWLNETELRNAPSLKREY</sequence>
<feature type="non-terminal residue" evidence="2">
    <location>
        <position position="1"/>
    </location>
</feature>
<reference evidence="2" key="2">
    <citation type="journal article" date="2014" name="Proc. Natl. Acad. Sci. U.S.A.">
        <title>Extensive sampling of basidiomycete genomes demonstrates inadequacy of the white rot/brown rot paradigm for wood decay fungi.</title>
        <authorList>
            <person name="Riley R."/>
            <person name="Salamov A.A."/>
            <person name="Brown D.W."/>
            <person name="Nagy L.G."/>
            <person name="Floudas D."/>
            <person name="Held B.W."/>
            <person name="Levasseur A."/>
            <person name="Lombard V."/>
            <person name="Morin E."/>
            <person name="Otillar R."/>
            <person name="Lindquist E.A."/>
            <person name="Sun H."/>
            <person name="LaButti K.M."/>
            <person name="Schmutz J."/>
            <person name="Jabbour D."/>
            <person name="Luo H."/>
            <person name="Baker S.E."/>
            <person name="Pisabarro A.G."/>
            <person name="Walton J.D."/>
            <person name="Blanchette R.A."/>
            <person name="Henrissat B."/>
            <person name="Martin F."/>
            <person name="Cullen D."/>
            <person name="Hibbett D.S."/>
            <person name="Grigoriev I.V."/>
        </authorList>
    </citation>
    <scope>NUCLEOTIDE SEQUENCE</scope>
    <source>
        <strain evidence="2">PC15</strain>
    </source>
</reference>
<evidence type="ECO:0000313" key="2">
    <source>
        <dbReference type="EMBL" id="KDQ22329.1"/>
    </source>
</evidence>
<dbReference type="InterPro" id="IPR023780">
    <property type="entry name" value="Chromo_domain"/>
</dbReference>
<dbReference type="SMART" id="SM00298">
    <property type="entry name" value="CHROMO"/>
    <property type="match status" value="1"/>
</dbReference>
<name>A0A067N3D4_PLEO1</name>
<evidence type="ECO:0000313" key="3">
    <source>
        <dbReference type="EMBL" id="KDQ32640.1"/>
    </source>
</evidence>
<protein>
    <recommendedName>
        <fullName evidence="1">Chromo domain-containing protein</fullName>
    </recommendedName>
</protein>
<reference evidence="4" key="1">
    <citation type="journal article" date="2014" name="Proc. Natl. Acad. Sci. U.S.A.">
        <title>Extensive sampling of basidiomycete genomes demonstrates inadequacy of the white-rot/brown-rot paradigm for wood decay fungi.</title>
        <authorList>
            <person name="Riley R."/>
            <person name="Salamov A.A."/>
            <person name="Brown D.W."/>
            <person name="Nagy L.G."/>
            <person name="Floudas D."/>
            <person name="Held B.W."/>
            <person name="Levasseur A."/>
            <person name="Lombard V."/>
            <person name="Morin E."/>
            <person name="Otillar R."/>
            <person name="Lindquist E.A."/>
            <person name="Sun H."/>
            <person name="LaButti K.M."/>
            <person name="Schmutz J."/>
            <person name="Jabbour D."/>
            <person name="Luo H."/>
            <person name="Baker S.E."/>
            <person name="Pisabarro A.G."/>
            <person name="Walton J.D."/>
            <person name="Blanchette R.A."/>
            <person name="Henrissat B."/>
            <person name="Martin F."/>
            <person name="Cullen D."/>
            <person name="Hibbett D.S."/>
            <person name="Grigoriev I.V."/>
        </authorList>
    </citation>
    <scope>NUCLEOTIDE SEQUENCE [LARGE SCALE GENOMIC DNA]</scope>
    <source>
        <strain evidence="4">PC15</strain>
    </source>
</reference>
<feature type="domain" description="Chromo" evidence="1">
    <location>
        <begin position="21"/>
        <end position="72"/>
    </location>
</feature>
<dbReference type="PROSITE" id="PS50013">
    <property type="entry name" value="CHROMO_2"/>
    <property type="match status" value="1"/>
</dbReference>
<dbReference type="STRING" id="1137138.A0A067N3D4"/>
<dbReference type="OrthoDB" id="2447764at2759"/>
<feature type="non-terminal residue" evidence="2">
    <location>
        <position position="72"/>
    </location>
</feature>
<accession>A0A067N3D4</accession>
<dbReference type="Gene3D" id="2.40.50.40">
    <property type="match status" value="1"/>
</dbReference>
<dbReference type="GO" id="GO:0006338">
    <property type="term" value="P:chromatin remodeling"/>
    <property type="evidence" value="ECO:0007669"/>
    <property type="project" value="UniProtKB-ARBA"/>
</dbReference>
<dbReference type="CDD" id="cd00024">
    <property type="entry name" value="CD_CSD"/>
    <property type="match status" value="1"/>
</dbReference>
<organism evidence="2 4">
    <name type="scientific">Pleurotus ostreatus (strain PC15)</name>
    <name type="common">Oyster mushroom</name>
    <dbReference type="NCBI Taxonomy" id="1137138"/>
    <lineage>
        <taxon>Eukaryota</taxon>
        <taxon>Fungi</taxon>
        <taxon>Dikarya</taxon>
        <taxon>Basidiomycota</taxon>
        <taxon>Agaricomycotina</taxon>
        <taxon>Agaricomycetes</taxon>
        <taxon>Agaricomycetidae</taxon>
        <taxon>Agaricales</taxon>
        <taxon>Pleurotineae</taxon>
        <taxon>Pleurotaceae</taxon>
        <taxon>Pleurotus</taxon>
    </lineage>
</organism>
<dbReference type="InterPro" id="IPR016197">
    <property type="entry name" value="Chromo-like_dom_sf"/>
</dbReference>
<gene>
    <name evidence="3" type="ORF">PLEOSDRAFT_1017082</name>
    <name evidence="2" type="ORF">PLEOSDRAFT_1027042</name>
</gene>
<dbReference type="InterPro" id="IPR000953">
    <property type="entry name" value="Chromo/chromo_shadow_dom"/>
</dbReference>
<dbReference type="EMBL" id="KL198014">
    <property type="protein sequence ID" value="KDQ22329.1"/>
    <property type="molecule type" value="Genomic_DNA"/>
</dbReference>
<evidence type="ECO:0000313" key="4">
    <source>
        <dbReference type="Proteomes" id="UP000027073"/>
    </source>
</evidence>
<evidence type="ECO:0000259" key="1">
    <source>
        <dbReference type="PROSITE" id="PS50013"/>
    </source>
</evidence>
<dbReference type="HOGENOM" id="CLU_189342_0_0_1"/>
<dbReference type="EMBL" id="KL198004">
    <property type="protein sequence ID" value="KDQ32640.1"/>
    <property type="molecule type" value="Genomic_DNA"/>
</dbReference>
<proteinExistence type="predicted"/>
<dbReference type="VEuPathDB" id="FungiDB:PLEOSDRAFT_1017082"/>
<dbReference type="SUPFAM" id="SSF54160">
    <property type="entry name" value="Chromo domain-like"/>
    <property type="match status" value="1"/>
</dbReference>
<dbReference type="VEuPathDB" id="FungiDB:PLEOSDRAFT_1027042"/>
<dbReference type="AlphaFoldDB" id="A0A067N3D4"/>